<dbReference type="InterPro" id="IPR018391">
    <property type="entry name" value="PQQ_b-propeller_rpt"/>
</dbReference>
<evidence type="ECO:0000256" key="1">
    <source>
        <dbReference type="SAM" id="MobiDB-lite"/>
    </source>
</evidence>
<feature type="region of interest" description="Disordered" evidence="1">
    <location>
        <begin position="949"/>
        <end position="988"/>
    </location>
</feature>
<feature type="domain" description="Pyrrolo-quinoline quinone repeat" evidence="4">
    <location>
        <begin position="871"/>
        <end position="1045"/>
    </location>
</feature>
<accession>A0ABS1NCW9</accession>
<dbReference type="InterPro" id="IPR015943">
    <property type="entry name" value="WD40/YVTN_repeat-like_dom_sf"/>
</dbReference>
<feature type="compositionally biased region" description="Polar residues" evidence="1">
    <location>
        <begin position="971"/>
        <end position="985"/>
    </location>
</feature>
<feature type="chain" id="PRO_5046034073" evidence="3">
    <location>
        <begin position="33"/>
        <end position="1143"/>
    </location>
</feature>
<dbReference type="Gene3D" id="2.130.10.10">
    <property type="entry name" value="YVTN repeat-like/Quinoprotein amine dehydrogenase"/>
    <property type="match status" value="2"/>
</dbReference>
<dbReference type="Proteomes" id="UP000634229">
    <property type="component" value="Unassembled WGS sequence"/>
</dbReference>
<feature type="domain" description="Calcineurin-like phosphoesterase N-terminal" evidence="5">
    <location>
        <begin position="251"/>
        <end position="326"/>
    </location>
</feature>
<dbReference type="RefSeq" id="WP_201875335.1">
    <property type="nucleotide sequence ID" value="NZ_JAERRF010000007.1"/>
</dbReference>
<feature type="transmembrane region" description="Helical" evidence="2">
    <location>
        <begin position="202"/>
        <end position="225"/>
    </location>
</feature>
<evidence type="ECO:0000259" key="5">
    <source>
        <dbReference type="Pfam" id="PF16371"/>
    </source>
</evidence>
<dbReference type="Pfam" id="PF13360">
    <property type="entry name" value="PQQ_2"/>
    <property type="match status" value="3"/>
</dbReference>
<dbReference type="InterPro" id="IPR032285">
    <property type="entry name" value="Metallophos_N"/>
</dbReference>
<dbReference type="InterPro" id="IPR029052">
    <property type="entry name" value="Metallo-depent_PP-like"/>
</dbReference>
<keyword evidence="2" id="KW-0812">Transmembrane</keyword>
<dbReference type="Pfam" id="PF16371">
    <property type="entry name" value="MetallophosN"/>
    <property type="match status" value="1"/>
</dbReference>
<keyword evidence="2" id="KW-0472">Membrane</keyword>
<keyword evidence="2" id="KW-1133">Transmembrane helix</keyword>
<gene>
    <name evidence="6" type="ORF">JK363_14830</name>
</gene>
<dbReference type="EMBL" id="JAERRF010000007">
    <property type="protein sequence ID" value="MBL1097925.1"/>
    <property type="molecule type" value="Genomic_DNA"/>
</dbReference>
<dbReference type="SUPFAM" id="SSF50998">
    <property type="entry name" value="Quinoprotein alcohol dehydrogenase-like"/>
    <property type="match status" value="1"/>
</dbReference>
<dbReference type="SUPFAM" id="SSF56300">
    <property type="entry name" value="Metallo-dependent phosphatases"/>
    <property type="match status" value="1"/>
</dbReference>
<evidence type="ECO:0000313" key="6">
    <source>
        <dbReference type="EMBL" id="MBL1097925.1"/>
    </source>
</evidence>
<feature type="compositionally biased region" description="Polar residues" evidence="1">
    <location>
        <begin position="949"/>
        <end position="959"/>
    </location>
</feature>
<feature type="signal peptide" evidence="3">
    <location>
        <begin position="1"/>
        <end position="32"/>
    </location>
</feature>
<evidence type="ECO:0000256" key="3">
    <source>
        <dbReference type="SAM" id="SignalP"/>
    </source>
</evidence>
<organism evidence="6 7">
    <name type="scientific">Streptomyces coffeae</name>
    <dbReference type="NCBI Taxonomy" id="621382"/>
    <lineage>
        <taxon>Bacteria</taxon>
        <taxon>Bacillati</taxon>
        <taxon>Actinomycetota</taxon>
        <taxon>Actinomycetes</taxon>
        <taxon>Kitasatosporales</taxon>
        <taxon>Streptomycetaceae</taxon>
        <taxon>Streptomyces</taxon>
    </lineage>
</organism>
<dbReference type="SUPFAM" id="SSF117074">
    <property type="entry name" value="Hypothetical protein PA1324"/>
    <property type="match status" value="1"/>
</dbReference>
<name>A0ABS1NCW9_9ACTN</name>
<sequence length="1143" mass="122747">MKTIRTAARAVLALLVFVLAFGLAFGAQPASAHVSRQHAELIVSTNKNVTSGRLIVHKDVVSPEKAGAWASHLLDASCPTSASGVAGDSGGVPGGVVVELAWSCHVDKLDLTSMLKDGGLTQAVVEFDGTTVDATAATPVVDASGAHEVPAGSAFPWRPVVLLIGLAVVALSALRWALRLGARYRRRHQPQAHSPRRRRKQLVAAGTALVAGMVSSVTAGASFAAEPTDGRVAVEGTVFKDANHNGVRDPGEDPMPGVDVTDGEVWTTTGADGSYTLRIDPNRRETDLINIVSPNGYTPALRKDYVPQFFQKVPDSGPRTGIDFALVPDKRAADPTEKWLMDSDGEVSNTSDAAARSTLPEWTGQVDAMSEVDGASMVITTGDLSVTDYAAEPRRQGGYDLLRKGLTDGRLGMPFYPTIGNHDFGGTATSQGYGGSMEYWRRNMGPEWYSFDRNGRHIVVLEDNYDSSGLKPQLEWLREDLKRHAVGKQVLVFAHRSLFTVWGPGAGMQPTVDELAKYDVRMFAAGHNQQAEYRRGAFRRSVEVNNQGKYGIDGAHPDYKILDFKDITDNPRTQRNEDTGYIKGTHRQFDIDDDAALVSPAADSVHPAGAPIPVELYAEDDGRTPATATLTVRDGRGRAVRQEKGLKFGAGNHPTGIENCYTAPGGEREPCPDARISWTRVSDRIQDLTPGTYTAQMTAVDTKGKAWPTIKNTFQVVPDGQLAKPRSGQDWTRQGRDEAGRSASSDNPGTKLDLRWAASTGEQFNLNGSVVADGKVIVSSRAFDSPYSMMLSYDLASGREVWRTYLDGDAESAPTLHDGKVYLTTAVGRIYALDAKDGHVVWQTIEDEQQHGDTVRRHGRAGGPVSVFGLTGDNRKVAVYQNWNKIRCRDAASGELLGGFNGATSWGQFHSTAVRKPGTNTAYLHTDSSNTLVAMDLASCTQLWAQNTDGGIDSHSSPALTDPDNGEPQVVTRTTSGARGHNPQTGEVLWKTPANDASNCEPGRAPLTSPAVWGSVAYIANRDGVIRAYDTSAADPAKPLWETPVGYLPGESPMDDKWRVAVGCTGAGPGSPTMHALVTKDRLYAGTWDGRVVVLDRATGKRLTEYNLGGGVASALSVSGDWVIALTDDGTIHALAARRDRRG</sequence>
<feature type="domain" description="Pyrrolo-quinoline quinone repeat" evidence="4">
    <location>
        <begin position="1058"/>
        <end position="1138"/>
    </location>
</feature>
<evidence type="ECO:0000259" key="4">
    <source>
        <dbReference type="Pfam" id="PF13360"/>
    </source>
</evidence>
<dbReference type="PANTHER" id="PTHR34512">
    <property type="entry name" value="CELL SURFACE PROTEIN"/>
    <property type="match status" value="1"/>
</dbReference>
<keyword evidence="3" id="KW-0732">Signal</keyword>
<feature type="region of interest" description="Disordered" evidence="1">
    <location>
        <begin position="718"/>
        <end position="752"/>
    </location>
</feature>
<feature type="domain" description="Pyrrolo-quinoline quinone repeat" evidence="4">
    <location>
        <begin position="756"/>
        <end position="859"/>
    </location>
</feature>
<dbReference type="InterPro" id="IPR013783">
    <property type="entry name" value="Ig-like_fold"/>
</dbReference>
<proteinExistence type="predicted"/>
<protein>
    <submittedName>
        <fullName evidence="6">PQQ-binding-like beta-propeller repeat protein</fullName>
    </submittedName>
</protein>
<reference evidence="6 7" key="1">
    <citation type="submission" date="2021-01" db="EMBL/GenBank/DDBJ databases">
        <title>WGS of actinomycetes isolated from Thailand.</title>
        <authorList>
            <person name="Thawai C."/>
        </authorList>
    </citation>
    <scope>NUCLEOTIDE SEQUENCE [LARGE SCALE GENOMIC DNA]</scope>
    <source>
        <strain evidence="6 7">CA1R205</strain>
    </source>
</reference>
<keyword evidence="7" id="KW-1185">Reference proteome</keyword>
<feature type="transmembrane region" description="Helical" evidence="2">
    <location>
        <begin position="160"/>
        <end position="181"/>
    </location>
</feature>
<dbReference type="Gene3D" id="2.60.40.10">
    <property type="entry name" value="Immunoglobulins"/>
    <property type="match status" value="1"/>
</dbReference>
<dbReference type="Gene3D" id="3.60.21.10">
    <property type="match status" value="1"/>
</dbReference>
<dbReference type="SMART" id="SM00564">
    <property type="entry name" value="PQQ"/>
    <property type="match status" value="4"/>
</dbReference>
<evidence type="ECO:0000313" key="7">
    <source>
        <dbReference type="Proteomes" id="UP000634229"/>
    </source>
</evidence>
<evidence type="ECO:0000256" key="2">
    <source>
        <dbReference type="SAM" id="Phobius"/>
    </source>
</evidence>
<dbReference type="InterPro" id="IPR002372">
    <property type="entry name" value="PQQ_rpt_dom"/>
</dbReference>
<comment type="caution">
    <text evidence="6">The sequence shown here is derived from an EMBL/GenBank/DDBJ whole genome shotgun (WGS) entry which is preliminary data.</text>
</comment>
<dbReference type="InterPro" id="IPR011047">
    <property type="entry name" value="Quinoprotein_ADH-like_sf"/>
</dbReference>
<dbReference type="PANTHER" id="PTHR34512:SF30">
    <property type="entry name" value="OUTER MEMBRANE PROTEIN ASSEMBLY FACTOR BAMB"/>
    <property type="match status" value="1"/>
</dbReference>